<sequence>MQERASPFLAMDGNVLVTPLGLQVSMGVGDDLLSGYSHSCHWANSETRGSGGRGDVTMAQRLKLSESFQDQRTYCHRYYCYARGKRLRAFKAKKVCIGFRAYTRRAKLERSRALHDLRLNRTWLGFELLLTTKHHARRLLTNKQTRKRSDSAYSPDLAPCDFFLFAKLRTVVARMEWHTEFFRALYLLTFKHKVIVTGSGTTAAEAHANDSRNNGDGDACELNAIEN</sequence>
<evidence type="ECO:0000313" key="1">
    <source>
        <dbReference type="EMBL" id="GBP20670.1"/>
    </source>
</evidence>
<reference evidence="1 2" key="1">
    <citation type="journal article" date="2019" name="Commun. Biol.">
        <title>The bagworm genome reveals a unique fibroin gene that provides high tensile strength.</title>
        <authorList>
            <person name="Kono N."/>
            <person name="Nakamura H."/>
            <person name="Ohtoshi R."/>
            <person name="Tomita M."/>
            <person name="Numata K."/>
            <person name="Arakawa K."/>
        </authorList>
    </citation>
    <scope>NUCLEOTIDE SEQUENCE [LARGE SCALE GENOMIC DNA]</scope>
</reference>
<evidence type="ECO:0000313" key="2">
    <source>
        <dbReference type="Proteomes" id="UP000299102"/>
    </source>
</evidence>
<keyword evidence="2" id="KW-1185">Reference proteome</keyword>
<dbReference type="Proteomes" id="UP000299102">
    <property type="component" value="Unassembled WGS sequence"/>
</dbReference>
<dbReference type="EMBL" id="BGZK01000121">
    <property type="protein sequence ID" value="GBP20670.1"/>
    <property type="molecule type" value="Genomic_DNA"/>
</dbReference>
<organism evidence="1 2">
    <name type="scientific">Eumeta variegata</name>
    <name type="common">Bagworm moth</name>
    <name type="synonym">Eumeta japonica</name>
    <dbReference type="NCBI Taxonomy" id="151549"/>
    <lineage>
        <taxon>Eukaryota</taxon>
        <taxon>Metazoa</taxon>
        <taxon>Ecdysozoa</taxon>
        <taxon>Arthropoda</taxon>
        <taxon>Hexapoda</taxon>
        <taxon>Insecta</taxon>
        <taxon>Pterygota</taxon>
        <taxon>Neoptera</taxon>
        <taxon>Endopterygota</taxon>
        <taxon>Lepidoptera</taxon>
        <taxon>Glossata</taxon>
        <taxon>Ditrysia</taxon>
        <taxon>Tineoidea</taxon>
        <taxon>Psychidae</taxon>
        <taxon>Oiketicinae</taxon>
        <taxon>Eumeta</taxon>
    </lineage>
</organism>
<name>A0A4C1U332_EUMVA</name>
<accession>A0A4C1U332</accession>
<protein>
    <submittedName>
        <fullName evidence="1">Uncharacterized protein</fullName>
    </submittedName>
</protein>
<gene>
    <name evidence="1" type="ORF">EVAR_16543_1</name>
</gene>
<comment type="caution">
    <text evidence="1">The sequence shown here is derived from an EMBL/GenBank/DDBJ whole genome shotgun (WGS) entry which is preliminary data.</text>
</comment>
<dbReference type="AlphaFoldDB" id="A0A4C1U332"/>
<proteinExistence type="predicted"/>